<proteinExistence type="predicted"/>
<organism evidence="2 3">
    <name type="scientific">Trichonephila inaurata madagascariensis</name>
    <dbReference type="NCBI Taxonomy" id="2747483"/>
    <lineage>
        <taxon>Eukaryota</taxon>
        <taxon>Metazoa</taxon>
        <taxon>Ecdysozoa</taxon>
        <taxon>Arthropoda</taxon>
        <taxon>Chelicerata</taxon>
        <taxon>Arachnida</taxon>
        <taxon>Araneae</taxon>
        <taxon>Araneomorphae</taxon>
        <taxon>Entelegynae</taxon>
        <taxon>Araneoidea</taxon>
        <taxon>Nephilidae</taxon>
        <taxon>Trichonephila</taxon>
        <taxon>Trichonephila inaurata</taxon>
    </lineage>
</organism>
<protein>
    <submittedName>
        <fullName evidence="2">Uncharacterized protein</fullName>
    </submittedName>
</protein>
<feature type="non-terminal residue" evidence="2">
    <location>
        <position position="1"/>
    </location>
</feature>
<feature type="region of interest" description="Disordered" evidence="1">
    <location>
        <begin position="1"/>
        <end position="36"/>
    </location>
</feature>
<dbReference type="Proteomes" id="UP000886998">
    <property type="component" value="Unassembled WGS sequence"/>
</dbReference>
<evidence type="ECO:0000313" key="2">
    <source>
        <dbReference type="EMBL" id="GFY73372.1"/>
    </source>
</evidence>
<accession>A0A8X7CR43</accession>
<dbReference type="EMBL" id="BMAV01020019">
    <property type="protein sequence ID" value="GFY73372.1"/>
    <property type="molecule type" value="Genomic_DNA"/>
</dbReference>
<name>A0A8X7CR43_9ARAC</name>
<sequence>TGPEEEDTRNTEPTTKIKDTRSSLQAKVVRSLGEDD</sequence>
<evidence type="ECO:0000313" key="3">
    <source>
        <dbReference type="Proteomes" id="UP000886998"/>
    </source>
</evidence>
<dbReference type="AlphaFoldDB" id="A0A8X7CR43"/>
<evidence type="ECO:0000256" key="1">
    <source>
        <dbReference type="SAM" id="MobiDB-lite"/>
    </source>
</evidence>
<gene>
    <name evidence="2" type="ORF">TNIN_498621</name>
</gene>
<comment type="caution">
    <text evidence="2">The sequence shown here is derived from an EMBL/GenBank/DDBJ whole genome shotgun (WGS) entry which is preliminary data.</text>
</comment>
<reference evidence="2" key="1">
    <citation type="submission" date="2020-08" db="EMBL/GenBank/DDBJ databases">
        <title>Multicomponent nature underlies the extraordinary mechanical properties of spider dragline silk.</title>
        <authorList>
            <person name="Kono N."/>
            <person name="Nakamura H."/>
            <person name="Mori M."/>
            <person name="Yoshida Y."/>
            <person name="Ohtoshi R."/>
            <person name="Malay A.D."/>
            <person name="Moran D.A.P."/>
            <person name="Tomita M."/>
            <person name="Numata K."/>
            <person name="Arakawa K."/>
        </authorList>
    </citation>
    <scope>NUCLEOTIDE SEQUENCE</scope>
</reference>
<keyword evidence="3" id="KW-1185">Reference proteome</keyword>